<feature type="region of interest" description="Disordered" evidence="12">
    <location>
        <begin position="322"/>
        <end position="350"/>
    </location>
</feature>
<keyword evidence="7 10" id="KW-0067">ATP-binding</keyword>
<dbReference type="PROSITE" id="PS00107">
    <property type="entry name" value="PROTEIN_KINASE_ATP"/>
    <property type="match status" value="1"/>
</dbReference>
<evidence type="ECO:0000256" key="2">
    <source>
        <dbReference type="ARBA" id="ARBA00012513"/>
    </source>
</evidence>
<comment type="caution">
    <text evidence="14">The sequence shown here is derived from an EMBL/GenBank/DDBJ whole genome shotgun (WGS) entry which is preliminary data.</text>
</comment>
<comment type="similarity">
    <text evidence="1">Belongs to the protein kinase superfamily. STE Ser/Thr protein kinase family. STE20 subfamily.</text>
</comment>
<keyword evidence="11" id="KW-0175">Coiled coil</keyword>
<dbReference type="GO" id="GO:0005524">
    <property type="term" value="F:ATP binding"/>
    <property type="evidence" value="ECO:0007669"/>
    <property type="project" value="UniProtKB-UniRule"/>
</dbReference>
<evidence type="ECO:0000256" key="1">
    <source>
        <dbReference type="ARBA" id="ARBA00008874"/>
    </source>
</evidence>
<comment type="catalytic activity">
    <reaction evidence="9">
        <text>L-seryl-[protein] + ATP = O-phospho-L-seryl-[protein] + ADP + H(+)</text>
        <dbReference type="Rhea" id="RHEA:17989"/>
        <dbReference type="Rhea" id="RHEA-COMP:9863"/>
        <dbReference type="Rhea" id="RHEA-COMP:11604"/>
        <dbReference type="ChEBI" id="CHEBI:15378"/>
        <dbReference type="ChEBI" id="CHEBI:29999"/>
        <dbReference type="ChEBI" id="CHEBI:30616"/>
        <dbReference type="ChEBI" id="CHEBI:83421"/>
        <dbReference type="ChEBI" id="CHEBI:456216"/>
        <dbReference type="EC" id="2.7.11.1"/>
    </reaction>
</comment>
<dbReference type="Gene3D" id="1.10.510.10">
    <property type="entry name" value="Transferase(Phosphotransferase) domain 1"/>
    <property type="match status" value="1"/>
</dbReference>
<evidence type="ECO:0000313" key="14">
    <source>
        <dbReference type="EMBL" id="KAL3317803.1"/>
    </source>
</evidence>
<keyword evidence="15" id="KW-1185">Reference proteome</keyword>
<comment type="catalytic activity">
    <reaction evidence="8">
        <text>L-threonyl-[protein] + ATP = O-phospho-L-threonyl-[protein] + ADP + H(+)</text>
        <dbReference type="Rhea" id="RHEA:46608"/>
        <dbReference type="Rhea" id="RHEA-COMP:11060"/>
        <dbReference type="Rhea" id="RHEA-COMP:11605"/>
        <dbReference type="ChEBI" id="CHEBI:15378"/>
        <dbReference type="ChEBI" id="CHEBI:30013"/>
        <dbReference type="ChEBI" id="CHEBI:30616"/>
        <dbReference type="ChEBI" id="CHEBI:61977"/>
        <dbReference type="ChEBI" id="CHEBI:456216"/>
        <dbReference type="EC" id="2.7.11.1"/>
    </reaction>
</comment>
<evidence type="ECO:0000256" key="4">
    <source>
        <dbReference type="ARBA" id="ARBA00022679"/>
    </source>
</evidence>
<keyword evidence="5 10" id="KW-0547">Nucleotide-binding</keyword>
<name>A0ABD2QEI4_9PLAT</name>
<evidence type="ECO:0000256" key="7">
    <source>
        <dbReference type="ARBA" id="ARBA00022840"/>
    </source>
</evidence>
<gene>
    <name evidence="14" type="primary">STK25</name>
    <name evidence="14" type="ORF">Ciccas_003543</name>
</gene>
<dbReference type="InterPro" id="IPR050629">
    <property type="entry name" value="STE20/SPS1-PAK"/>
</dbReference>
<evidence type="ECO:0000259" key="13">
    <source>
        <dbReference type="PROSITE" id="PS50011"/>
    </source>
</evidence>
<feature type="binding site" evidence="10">
    <location>
        <position position="47"/>
    </location>
    <ligand>
        <name>ATP</name>
        <dbReference type="ChEBI" id="CHEBI:30616"/>
    </ligand>
</feature>
<evidence type="ECO:0000256" key="6">
    <source>
        <dbReference type="ARBA" id="ARBA00022777"/>
    </source>
</evidence>
<dbReference type="FunFam" id="1.10.510.10:FF:000207">
    <property type="entry name" value="serine/threonine-protein kinase dst1 isoform X1"/>
    <property type="match status" value="1"/>
</dbReference>
<dbReference type="SUPFAM" id="SSF56112">
    <property type="entry name" value="Protein kinase-like (PK-like)"/>
    <property type="match status" value="1"/>
</dbReference>
<dbReference type="CDD" id="cd06609">
    <property type="entry name" value="STKc_MST3_like"/>
    <property type="match status" value="1"/>
</dbReference>
<reference evidence="14 15" key="1">
    <citation type="submission" date="2024-11" db="EMBL/GenBank/DDBJ databases">
        <title>Adaptive evolution of stress response genes in parasites aligns with host niche diversity.</title>
        <authorList>
            <person name="Hahn C."/>
            <person name="Resl P."/>
        </authorList>
    </citation>
    <scope>NUCLEOTIDE SEQUENCE [LARGE SCALE GENOMIC DNA]</scope>
    <source>
        <strain evidence="14">EGGRZ-B1_66</strain>
        <tissue evidence="14">Body</tissue>
    </source>
</reference>
<keyword evidence="4" id="KW-0808">Transferase</keyword>
<keyword evidence="3" id="KW-0723">Serine/threonine-protein kinase</keyword>
<evidence type="ECO:0000313" key="15">
    <source>
        <dbReference type="Proteomes" id="UP001626550"/>
    </source>
</evidence>
<dbReference type="EMBL" id="JBJKFK010000329">
    <property type="protein sequence ID" value="KAL3317803.1"/>
    <property type="molecule type" value="Genomic_DNA"/>
</dbReference>
<evidence type="ECO:0000256" key="9">
    <source>
        <dbReference type="ARBA" id="ARBA00048679"/>
    </source>
</evidence>
<dbReference type="PROSITE" id="PS50011">
    <property type="entry name" value="PROTEIN_KINASE_DOM"/>
    <property type="match status" value="1"/>
</dbReference>
<feature type="compositionally biased region" description="Polar residues" evidence="12">
    <location>
        <begin position="322"/>
        <end position="346"/>
    </location>
</feature>
<dbReference type="AlphaFoldDB" id="A0ABD2QEI4"/>
<feature type="coiled-coil region" evidence="11">
    <location>
        <begin position="44"/>
        <end position="71"/>
    </location>
</feature>
<dbReference type="Proteomes" id="UP001626550">
    <property type="component" value="Unassembled WGS sequence"/>
</dbReference>
<evidence type="ECO:0000256" key="5">
    <source>
        <dbReference type="ARBA" id="ARBA00022741"/>
    </source>
</evidence>
<feature type="domain" description="Protein kinase" evidence="13">
    <location>
        <begin position="18"/>
        <end position="268"/>
    </location>
</feature>
<dbReference type="InterPro" id="IPR017441">
    <property type="entry name" value="Protein_kinase_ATP_BS"/>
</dbReference>
<dbReference type="EC" id="2.7.11.1" evidence="2"/>
<evidence type="ECO:0000256" key="3">
    <source>
        <dbReference type="ARBA" id="ARBA00022527"/>
    </source>
</evidence>
<dbReference type="PANTHER" id="PTHR48012">
    <property type="entry name" value="STERILE20-LIKE KINASE, ISOFORM B-RELATED"/>
    <property type="match status" value="1"/>
</dbReference>
<evidence type="ECO:0000256" key="11">
    <source>
        <dbReference type="SAM" id="Coils"/>
    </source>
</evidence>
<dbReference type="InterPro" id="IPR011009">
    <property type="entry name" value="Kinase-like_dom_sf"/>
</dbReference>
<dbReference type="Gene3D" id="3.30.200.20">
    <property type="entry name" value="Phosphorylase Kinase, domain 1"/>
    <property type="match status" value="1"/>
</dbReference>
<evidence type="ECO:0000256" key="8">
    <source>
        <dbReference type="ARBA" id="ARBA00047899"/>
    </source>
</evidence>
<protein>
    <recommendedName>
        <fullName evidence="2">non-specific serine/threonine protein kinase</fullName>
        <ecNumber evidence="2">2.7.11.1</ecNumber>
    </recommendedName>
</protein>
<dbReference type="SMART" id="SM00220">
    <property type="entry name" value="S_TKc"/>
    <property type="match status" value="1"/>
</dbReference>
<accession>A0ABD2QEI4</accession>
<sequence length="450" mass="50092">MANFQIQPTTNFDPSTLFTLHERIGKGSFGIVHKAIDKRTSQIVAIKLINLEEAEDEIEDIQKEINILSQCDSPYITKYFGSYLQDTELWIVMEYLGGGSVHDLMRAGPISESFIAILIREILKGLEYLHDHKKIHRDIKAANVLLSERGEVKLADFGVAGQLTHTVSKRVTFVGTPFWMAPEVIECKTYDFKADIWSLGITAIELAKGEPPNSDLHPMRALFNIPKSPPPQLTGNFTPQFKDFVQSCLNKEASYRPSARELLKHAFVKKARKTSHLVELIDRYRHFIRLPANRKNFEEMDDGDGSQANAADTMKWDFGTMVASSHSPKNASPIHAQSNGQHSSADSGFDTIIPKSQLATQVQQKLNISKEASASPAEQSESRQNLSSFGLNNSRQAVVIHPGQPLPRTVLQNQLVPVSSALELLLKPVLVDVSPSLPETVFFLNTIKPA</sequence>
<evidence type="ECO:0000256" key="12">
    <source>
        <dbReference type="SAM" id="MobiDB-lite"/>
    </source>
</evidence>
<organism evidence="14 15">
    <name type="scientific">Cichlidogyrus casuarinus</name>
    <dbReference type="NCBI Taxonomy" id="1844966"/>
    <lineage>
        <taxon>Eukaryota</taxon>
        <taxon>Metazoa</taxon>
        <taxon>Spiralia</taxon>
        <taxon>Lophotrochozoa</taxon>
        <taxon>Platyhelminthes</taxon>
        <taxon>Monogenea</taxon>
        <taxon>Monopisthocotylea</taxon>
        <taxon>Dactylogyridea</taxon>
        <taxon>Ancyrocephalidae</taxon>
        <taxon>Cichlidogyrus</taxon>
    </lineage>
</organism>
<dbReference type="PANTHER" id="PTHR48012:SF10">
    <property type="entry name" value="FI20177P1"/>
    <property type="match status" value="1"/>
</dbReference>
<dbReference type="Pfam" id="PF00069">
    <property type="entry name" value="Pkinase"/>
    <property type="match status" value="1"/>
</dbReference>
<dbReference type="GO" id="GO:0004674">
    <property type="term" value="F:protein serine/threonine kinase activity"/>
    <property type="evidence" value="ECO:0007669"/>
    <property type="project" value="UniProtKB-KW"/>
</dbReference>
<dbReference type="InterPro" id="IPR000719">
    <property type="entry name" value="Prot_kinase_dom"/>
</dbReference>
<proteinExistence type="inferred from homology"/>
<keyword evidence="6 14" id="KW-0418">Kinase</keyword>
<evidence type="ECO:0000256" key="10">
    <source>
        <dbReference type="PROSITE-ProRule" id="PRU10141"/>
    </source>
</evidence>